<accession>D4DVK4</accession>
<dbReference type="AlphaFoldDB" id="D4DVK4"/>
<name>D4DVK4_NEIEG</name>
<dbReference type="Proteomes" id="UP000005536">
    <property type="component" value="Unassembled WGS sequence"/>
</dbReference>
<dbReference type="EMBL" id="ADBF01000260">
    <property type="protein sequence ID" value="EFE48134.1"/>
    <property type="molecule type" value="Genomic_DNA"/>
</dbReference>
<protein>
    <submittedName>
        <fullName evidence="1">Uncharacterized protein</fullName>
    </submittedName>
</protein>
<gene>
    <name evidence="1" type="ORF">NEIELOOT_03122</name>
</gene>
<organism evidence="1 2">
    <name type="scientific">Neisseria elongata subsp. glycolytica ATCC 29315</name>
    <dbReference type="NCBI Taxonomy" id="546263"/>
    <lineage>
        <taxon>Bacteria</taxon>
        <taxon>Pseudomonadati</taxon>
        <taxon>Pseudomonadota</taxon>
        <taxon>Betaproteobacteria</taxon>
        <taxon>Neisseriales</taxon>
        <taxon>Neisseriaceae</taxon>
        <taxon>Neisseria</taxon>
    </lineage>
</organism>
<comment type="caution">
    <text evidence="1">The sequence shown here is derived from an EMBL/GenBank/DDBJ whole genome shotgun (WGS) entry which is preliminary data.</text>
</comment>
<proteinExistence type="predicted"/>
<reference evidence="1 2" key="1">
    <citation type="submission" date="2010-02" db="EMBL/GenBank/DDBJ databases">
        <authorList>
            <person name="Weinstock G."/>
            <person name="Sodergren E."/>
            <person name="Clifton S."/>
            <person name="Fulton L."/>
            <person name="Fulton B."/>
            <person name="Courtney L."/>
            <person name="Fronick C."/>
            <person name="Harrison M."/>
            <person name="Strong C."/>
            <person name="Farmer C."/>
            <person name="Delahaunty K."/>
            <person name="Markovic C."/>
            <person name="Hall O."/>
            <person name="Minx P."/>
            <person name="Tomlinson C."/>
            <person name="Mitreva M."/>
            <person name="Nelson J."/>
            <person name="Hou S."/>
            <person name="Wollam A."/>
            <person name="Pepin K.H."/>
            <person name="Johnson M."/>
            <person name="Bhonagiri V."/>
            <person name="Zhang X."/>
            <person name="Suruliraj S."/>
            <person name="Warren W."/>
            <person name="Chinwalla A."/>
            <person name="Mardis E.R."/>
            <person name="Wilson R.K."/>
        </authorList>
    </citation>
    <scope>NUCLEOTIDE SEQUENCE [LARGE SCALE GENOMIC DNA]</scope>
    <source>
        <strain evidence="1 2">ATCC 29315</strain>
    </source>
</reference>
<evidence type="ECO:0000313" key="1">
    <source>
        <dbReference type="EMBL" id="EFE48134.1"/>
    </source>
</evidence>
<evidence type="ECO:0000313" key="2">
    <source>
        <dbReference type="Proteomes" id="UP000005536"/>
    </source>
</evidence>
<sequence length="43" mass="5065">MGFIRYGAGLKEGCNANYTRLRKGRQKYPCRPLVLADFRRPYQ</sequence>